<accession>A0A5E6PRX2</accession>
<evidence type="ECO:0000313" key="1">
    <source>
        <dbReference type="EMBL" id="VVM45040.1"/>
    </source>
</evidence>
<proteinExistence type="predicted"/>
<dbReference type="RefSeq" id="WP_150578972.1">
    <property type="nucleotide sequence ID" value="NZ_CABVGX010000002.1"/>
</dbReference>
<name>A0A5E6PRX2_PSEFL</name>
<dbReference type="EMBL" id="CABVGX010000002">
    <property type="protein sequence ID" value="VVM45040.1"/>
    <property type="molecule type" value="Genomic_DNA"/>
</dbReference>
<gene>
    <name evidence="1" type="ORF">PS645_00453</name>
</gene>
<dbReference type="Proteomes" id="UP000325607">
    <property type="component" value="Unassembled WGS sequence"/>
</dbReference>
<organism evidence="1 2">
    <name type="scientific">Pseudomonas fluorescens</name>
    <dbReference type="NCBI Taxonomy" id="294"/>
    <lineage>
        <taxon>Bacteria</taxon>
        <taxon>Pseudomonadati</taxon>
        <taxon>Pseudomonadota</taxon>
        <taxon>Gammaproteobacteria</taxon>
        <taxon>Pseudomonadales</taxon>
        <taxon>Pseudomonadaceae</taxon>
        <taxon>Pseudomonas</taxon>
    </lineage>
</organism>
<evidence type="ECO:0000313" key="2">
    <source>
        <dbReference type="Proteomes" id="UP000325607"/>
    </source>
</evidence>
<dbReference type="OrthoDB" id="7004103at2"/>
<dbReference type="AlphaFoldDB" id="A0A5E6PRX2"/>
<sequence length="73" mass="8251">MNSERKQQALAAWYQLLNEPLIRMDCEDQYDELLKAADEMERLGIINGAEWRHLVREAGLAFANATEGVEGGT</sequence>
<reference evidence="1 2" key="1">
    <citation type="submission" date="2019-09" db="EMBL/GenBank/DDBJ databases">
        <authorList>
            <person name="Chandra G."/>
            <person name="Truman W A."/>
        </authorList>
    </citation>
    <scope>NUCLEOTIDE SEQUENCE [LARGE SCALE GENOMIC DNA]</scope>
    <source>
        <strain evidence="1">PS645</strain>
    </source>
</reference>
<protein>
    <submittedName>
        <fullName evidence="1">Uncharacterized protein</fullName>
    </submittedName>
</protein>